<gene>
    <name evidence="1" type="ORF">PoB_005738400</name>
</gene>
<dbReference type="Proteomes" id="UP000735302">
    <property type="component" value="Unassembled WGS sequence"/>
</dbReference>
<protein>
    <submittedName>
        <fullName evidence="1">Uncharacterized protein</fullName>
    </submittedName>
</protein>
<name>A0AAV4CI97_9GAST</name>
<keyword evidence="2" id="KW-1185">Reference proteome</keyword>
<dbReference type="AlphaFoldDB" id="A0AAV4CI97"/>
<sequence length="51" mass="5484">QYEAALVGGLIHPQSHAERSDAGCRIAQDANLVPLSFQKNIGTRDDPVLNP</sequence>
<evidence type="ECO:0000313" key="2">
    <source>
        <dbReference type="Proteomes" id="UP000735302"/>
    </source>
</evidence>
<proteinExistence type="predicted"/>
<accession>A0AAV4CI97</accession>
<evidence type="ECO:0000313" key="1">
    <source>
        <dbReference type="EMBL" id="GFO30879.1"/>
    </source>
</evidence>
<feature type="non-terminal residue" evidence="1">
    <location>
        <position position="1"/>
    </location>
</feature>
<organism evidence="1 2">
    <name type="scientific">Plakobranchus ocellatus</name>
    <dbReference type="NCBI Taxonomy" id="259542"/>
    <lineage>
        <taxon>Eukaryota</taxon>
        <taxon>Metazoa</taxon>
        <taxon>Spiralia</taxon>
        <taxon>Lophotrochozoa</taxon>
        <taxon>Mollusca</taxon>
        <taxon>Gastropoda</taxon>
        <taxon>Heterobranchia</taxon>
        <taxon>Euthyneura</taxon>
        <taxon>Panpulmonata</taxon>
        <taxon>Sacoglossa</taxon>
        <taxon>Placobranchoidea</taxon>
        <taxon>Plakobranchidae</taxon>
        <taxon>Plakobranchus</taxon>
    </lineage>
</organism>
<dbReference type="EMBL" id="BLXT01006265">
    <property type="protein sequence ID" value="GFO30879.1"/>
    <property type="molecule type" value="Genomic_DNA"/>
</dbReference>
<comment type="caution">
    <text evidence="1">The sequence shown here is derived from an EMBL/GenBank/DDBJ whole genome shotgun (WGS) entry which is preliminary data.</text>
</comment>
<reference evidence="1 2" key="1">
    <citation type="journal article" date="2021" name="Elife">
        <title>Chloroplast acquisition without the gene transfer in kleptoplastic sea slugs, Plakobranchus ocellatus.</title>
        <authorList>
            <person name="Maeda T."/>
            <person name="Takahashi S."/>
            <person name="Yoshida T."/>
            <person name="Shimamura S."/>
            <person name="Takaki Y."/>
            <person name="Nagai Y."/>
            <person name="Toyoda A."/>
            <person name="Suzuki Y."/>
            <person name="Arimoto A."/>
            <person name="Ishii H."/>
            <person name="Satoh N."/>
            <person name="Nishiyama T."/>
            <person name="Hasebe M."/>
            <person name="Maruyama T."/>
            <person name="Minagawa J."/>
            <person name="Obokata J."/>
            <person name="Shigenobu S."/>
        </authorList>
    </citation>
    <scope>NUCLEOTIDE SEQUENCE [LARGE SCALE GENOMIC DNA]</scope>
</reference>